<dbReference type="EMBL" id="CM015726">
    <property type="protein sequence ID" value="KAF3700427.1"/>
    <property type="molecule type" value="Genomic_DNA"/>
</dbReference>
<reference evidence="1 2" key="1">
    <citation type="submission" date="2019-02" db="EMBL/GenBank/DDBJ databases">
        <title>Opniocepnalus argus genome.</title>
        <authorList>
            <person name="Zhou C."/>
            <person name="Xiao S."/>
        </authorList>
    </citation>
    <scope>NUCLEOTIDE SEQUENCE [LARGE SCALE GENOMIC DNA]</scope>
    <source>
        <strain evidence="1">OARG1902GOOAL</strain>
        <tissue evidence="1">Muscle</tissue>
    </source>
</reference>
<name>A0A6G1QD71_CHAAH</name>
<accession>A0A6G1QD71</accession>
<evidence type="ECO:0000313" key="1">
    <source>
        <dbReference type="EMBL" id="KAF3700427.1"/>
    </source>
</evidence>
<dbReference type="Proteomes" id="UP000503349">
    <property type="component" value="Chromosome 15"/>
</dbReference>
<reference evidence="2" key="2">
    <citation type="submission" date="2019-02" db="EMBL/GenBank/DDBJ databases">
        <title>Opniocepnalus argus Var Kimnra genome.</title>
        <authorList>
            <person name="Zhou C."/>
            <person name="Xiao S."/>
        </authorList>
    </citation>
    <scope>NUCLEOTIDE SEQUENCE [LARGE SCALE GENOMIC DNA]</scope>
</reference>
<proteinExistence type="predicted"/>
<dbReference type="AlphaFoldDB" id="A0A6G1QD71"/>
<protein>
    <submittedName>
        <fullName evidence="1">Uncharacterized protein</fullName>
    </submittedName>
</protein>
<organism evidence="1 2">
    <name type="scientific">Channa argus</name>
    <name type="common">Northern snakehead</name>
    <name type="synonym">Ophicephalus argus</name>
    <dbReference type="NCBI Taxonomy" id="215402"/>
    <lineage>
        <taxon>Eukaryota</taxon>
        <taxon>Metazoa</taxon>
        <taxon>Chordata</taxon>
        <taxon>Craniata</taxon>
        <taxon>Vertebrata</taxon>
        <taxon>Euteleostomi</taxon>
        <taxon>Actinopterygii</taxon>
        <taxon>Neopterygii</taxon>
        <taxon>Teleostei</taxon>
        <taxon>Neoteleostei</taxon>
        <taxon>Acanthomorphata</taxon>
        <taxon>Anabantaria</taxon>
        <taxon>Anabantiformes</taxon>
        <taxon>Channoidei</taxon>
        <taxon>Channidae</taxon>
        <taxon>Channa</taxon>
    </lineage>
</organism>
<gene>
    <name evidence="1" type="ORF">EXN66_Car016114</name>
</gene>
<keyword evidence="2" id="KW-1185">Reference proteome</keyword>
<sequence>MDADVAMAVSHADLPGPSTSINRGFYLPDVLKQIGFKRRSGTVVEGGLWSPLANTGFTTIPQQVDRQSLRKNTDDSLSAGVLLADTAHRDWPTESEHPCCSLRSHSTIVLTSLDNGDTFSRANFPAAVQSGSRICIFKAGRTSVTPSRQIAAKAE</sequence>
<evidence type="ECO:0000313" key="2">
    <source>
        <dbReference type="Proteomes" id="UP000503349"/>
    </source>
</evidence>